<sequence length="422" mass="45703">MSENGSGSEIVDVAYGEGWDAGRGAVLGPISSETAAARDAAGEPYAVVLRQADHPAVVVAHVAWAHHYLGLWVYDAQGRRFLELDLRRLEAERLFLTYRRAWAYASDQSPEFAADAGRLTTQLRPGGRGSQIVEPQGDKGGSRHTVADVPEEQRCFLAPEFGQWEGLFAPLGIDVADRCELREDADAAVGSEDAEPNWRPPEGLRPRHLNELFTLGARFSTPEAEYTVWDPIAAGTLRLPSGRLVARDPTYGRCEQDAGFTVTVAPGSYPVQLASAAYTAESRGRTLIYDEYTAARLLVSERSTAHWELALLEGQDERVLRDGQFYGFGVDAGTGAFVDATLAEELGRRFRNGQVAGTQDEDDNGIATVEDPATGTNLIAYPSGRGDGSYPVWIGRDADGDGTCFVADMLILGQAELLPQQP</sequence>
<evidence type="ECO:0000313" key="3">
    <source>
        <dbReference type="Proteomes" id="UP000181942"/>
    </source>
</evidence>
<dbReference type="InterPro" id="IPR025335">
    <property type="entry name" value="DUF4241"/>
</dbReference>
<evidence type="ECO:0000256" key="1">
    <source>
        <dbReference type="SAM" id="MobiDB-lite"/>
    </source>
</evidence>
<dbReference type="EMBL" id="FONR01000006">
    <property type="protein sequence ID" value="SFF38659.1"/>
    <property type="molecule type" value="Genomic_DNA"/>
</dbReference>
<accession>A0A1I2I8D7</accession>
<dbReference type="OrthoDB" id="9789980at2"/>
<dbReference type="AlphaFoldDB" id="A0A1I2I8D7"/>
<dbReference type="Proteomes" id="UP000181942">
    <property type="component" value="Unassembled WGS sequence"/>
</dbReference>
<dbReference type="RefSeq" id="WP_079174078.1">
    <property type="nucleotide sequence ID" value="NZ_FONR01000006.1"/>
</dbReference>
<evidence type="ECO:0008006" key="4">
    <source>
        <dbReference type="Google" id="ProtNLM"/>
    </source>
</evidence>
<name>A0A1I2I8D7_9ACTN</name>
<evidence type="ECO:0000313" key="2">
    <source>
        <dbReference type="EMBL" id="SFF38659.1"/>
    </source>
</evidence>
<organism evidence="2 3">
    <name type="scientific">Streptomyces mirabilis</name>
    <dbReference type="NCBI Taxonomy" id="68239"/>
    <lineage>
        <taxon>Bacteria</taxon>
        <taxon>Bacillati</taxon>
        <taxon>Actinomycetota</taxon>
        <taxon>Actinomycetes</taxon>
        <taxon>Kitasatosporales</taxon>
        <taxon>Streptomycetaceae</taxon>
        <taxon>Streptomyces</taxon>
    </lineage>
</organism>
<feature type="region of interest" description="Disordered" evidence="1">
    <location>
        <begin position="123"/>
        <end position="145"/>
    </location>
</feature>
<protein>
    <recommendedName>
        <fullName evidence="4">DUF4241 domain-containing protein</fullName>
    </recommendedName>
</protein>
<reference evidence="2 3" key="1">
    <citation type="submission" date="2016-10" db="EMBL/GenBank/DDBJ databases">
        <authorList>
            <person name="de Groot N.N."/>
        </authorList>
    </citation>
    <scope>NUCLEOTIDE SEQUENCE [LARGE SCALE GENOMIC DNA]</scope>
    <source>
        <strain evidence="2 3">OK461</strain>
    </source>
</reference>
<gene>
    <name evidence="2" type="ORF">SAMN02787118_10676</name>
</gene>
<dbReference type="Pfam" id="PF14025">
    <property type="entry name" value="DUF4241"/>
    <property type="match status" value="1"/>
</dbReference>
<proteinExistence type="predicted"/>